<gene>
    <name evidence="7" type="ORF">HMPREF3195_01915</name>
</gene>
<dbReference type="CDD" id="cd11644">
    <property type="entry name" value="Precorrin-6Y-MT"/>
    <property type="match status" value="1"/>
</dbReference>
<dbReference type="Gene3D" id="3.40.1010.10">
    <property type="entry name" value="Cobalt-precorrin-4 Transmethylase, Domain 1"/>
    <property type="match status" value="1"/>
</dbReference>
<dbReference type="InterPro" id="IPR050714">
    <property type="entry name" value="Cobalamin_biosynth_MTase"/>
</dbReference>
<keyword evidence="5" id="KW-0949">S-adenosyl-L-methionine</keyword>
<dbReference type="EMBL" id="LSQZ01000099">
    <property type="protein sequence ID" value="KXI10329.1"/>
    <property type="molecule type" value="Genomic_DNA"/>
</dbReference>
<dbReference type="InterPro" id="IPR014776">
    <property type="entry name" value="4pyrrole_Mease_sub2"/>
</dbReference>
<evidence type="ECO:0000256" key="5">
    <source>
        <dbReference type="ARBA" id="ARBA00022691"/>
    </source>
</evidence>
<organism evidence="7 8">
    <name type="scientific">Peptostreptococcus anaerobius</name>
    <dbReference type="NCBI Taxonomy" id="1261"/>
    <lineage>
        <taxon>Bacteria</taxon>
        <taxon>Bacillati</taxon>
        <taxon>Bacillota</taxon>
        <taxon>Clostridia</taxon>
        <taxon>Peptostreptococcales</taxon>
        <taxon>Peptostreptococcaceae</taxon>
        <taxon>Peptostreptococcus</taxon>
    </lineage>
</organism>
<sequence length="210" mass="24011">MIRVLGIGPSESHFMTKRVFDKIKNSDIIIGGKRNIDMVLGEMDISGKDIYFISKDLDHMKSYIDDNIDKDICILASGDPLVYGIGSYILRNFERESLDLEPGISSIQYAFSRFGLDMNDLYITSCHGRDLDMEFLLVHDKVAMVTDRKYGPIELARDLYNMQENYMMYIGNRLGYKDEVLIEASPQLVKNIDVEFDLAVVILMRKAGKI</sequence>
<dbReference type="InterPro" id="IPR012818">
    <property type="entry name" value="CbiE"/>
</dbReference>
<evidence type="ECO:0000313" key="7">
    <source>
        <dbReference type="EMBL" id="KXI10329.1"/>
    </source>
</evidence>
<evidence type="ECO:0000313" key="8">
    <source>
        <dbReference type="Proteomes" id="UP000070326"/>
    </source>
</evidence>
<keyword evidence="3 7" id="KW-0489">Methyltransferase</keyword>
<feature type="domain" description="Tetrapyrrole methylase" evidence="6">
    <location>
        <begin position="3"/>
        <end position="183"/>
    </location>
</feature>
<dbReference type="SUPFAM" id="SSF53790">
    <property type="entry name" value="Tetrapyrrole methylase"/>
    <property type="match status" value="1"/>
</dbReference>
<protein>
    <submittedName>
        <fullName evidence="7">Precorrin-6y C5,15-methyltransferase (Decarboxylating), CbiE subunit</fullName>
    </submittedName>
</protein>
<dbReference type="Gene3D" id="3.30.950.10">
    <property type="entry name" value="Methyltransferase, Cobalt-precorrin-4 Transmethylase, Domain 2"/>
    <property type="match status" value="1"/>
</dbReference>
<dbReference type="GO" id="GO:0008276">
    <property type="term" value="F:protein methyltransferase activity"/>
    <property type="evidence" value="ECO:0007669"/>
    <property type="project" value="InterPro"/>
</dbReference>
<dbReference type="GeneID" id="79842972"/>
<comment type="pathway">
    <text evidence="1">Cofactor biosynthesis; adenosylcobalamin biosynthesis.</text>
</comment>
<evidence type="ECO:0000259" key="6">
    <source>
        <dbReference type="Pfam" id="PF00590"/>
    </source>
</evidence>
<dbReference type="GO" id="GO:0032259">
    <property type="term" value="P:methylation"/>
    <property type="evidence" value="ECO:0007669"/>
    <property type="project" value="UniProtKB-KW"/>
</dbReference>
<dbReference type="AlphaFoldDB" id="A0A135YLP6"/>
<keyword evidence="2" id="KW-0169">Cobalamin biosynthesis</keyword>
<evidence type="ECO:0000256" key="4">
    <source>
        <dbReference type="ARBA" id="ARBA00022679"/>
    </source>
</evidence>
<dbReference type="Pfam" id="PF00590">
    <property type="entry name" value="TP_methylase"/>
    <property type="match status" value="1"/>
</dbReference>
<dbReference type="NCBIfam" id="TIGR02467">
    <property type="entry name" value="CbiE"/>
    <property type="match status" value="1"/>
</dbReference>
<comment type="caution">
    <text evidence="7">The sequence shown here is derived from an EMBL/GenBank/DDBJ whole genome shotgun (WGS) entry which is preliminary data.</text>
</comment>
<dbReference type="PANTHER" id="PTHR43182">
    <property type="entry name" value="COBALT-PRECORRIN-6B C(15)-METHYLTRANSFERASE (DECARBOXYLATING)"/>
    <property type="match status" value="1"/>
</dbReference>
<evidence type="ECO:0000256" key="2">
    <source>
        <dbReference type="ARBA" id="ARBA00022573"/>
    </source>
</evidence>
<dbReference type="STRING" id="1261.HMPREF3195_01915"/>
<accession>A0A135YLP6</accession>
<evidence type="ECO:0000256" key="3">
    <source>
        <dbReference type="ARBA" id="ARBA00022603"/>
    </source>
</evidence>
<dbReference type="eggNOG" id="COG2241">
    <property type="taxonomic scope" value="Bacteria"/>
</dbReference>
<dbReference type="UniPathway" id="UPA00148"/>
<name>A0A135YLP6_9FIRM</name>
<dbReference type="InterPro" id="IPR000878">
    <property type="entry name" value="4pyrrol_Mease"/>
</dbReference>
<dbReference type="Proteomes" id="UP000070326">
    <property type="component" value="Unassembled WGS sequence"/>
</dbReference>
<dbReference type="PATRIC" id="fig|1261.3.peg.967"/>
<dbReference type="RefSeq" id="WP_004167208.1">
    <property type="nucleotide sequence ID" value="NZ_CAXUJS010000008.1"/>
</dbReference>
<dbReference type="InterPro" id="IPR014777">
    <property type="entry name" value="4pyrrole_Mease_sub1"/>
</dbReference>
<proteinExistence type="predicted"/>
<reference evidence="7 8" key="1">
    <citation type="submission" date="2016-02" db="EMBL/GenBank/DDBJ databases">
        <authorList>
            <person name="Wen L."/>
            <person name="He K."/>
            <person name="Yang H."/>
        </authorList>
    </citation>
    <scope>NUCLEOTIDE SEQUENCE [LARGE SCALE GENOMIC DNA]</scope>
    <source>
        <strain evidence="7 8">MJR8628A</strain>
    </source>
</reference>
<keyword evidence="4 7" id="KW-0808">Transferase</keyword>
<dbReference type="GO" id="GO:0009236">
    <property type="term" value="P:cobalamin biosynthetic process"/>
    <property type="evidence" value="ECO:0007669"/>
    <property type="project" value="UniProtKB-UniPathway"/>
</dbReference>
<dbReference type="PANTHER" id="PTHR43182:SF1">
    <property type="entry name" value="COBALT-PRECORRIN-7 C(5)-METHYLTRANSFERASE"/>
    <property type="match status" value="1"/>
</dbReference>
<dbReference type="InterPro" id="IPR035996">
    <property type="entry name" value="4pyrrol_Methylase_sf"/>
</dbReference>
<evidence type="ECO:0000256" key="1">
    <source>
        <dbReference type="ARBA" id="ARBA00004953"/>
    </source>
</evidence>